<proteinExistence type="inferred from homology"/>
<feature type="binding site" evidence="10">
    <location>
        <position position="63"/>
    </location>
    <ligand>
        <name>Zn(2+)</name>
        <dbReference type="ChEBI" id="CHEBI:29105"/>
        <label>1</label>
        <note>catalytic</note>
    </ligand>
</feature>
<dbReference type="HOGENOM" id="CLU_031317_2_0_9"/>
<evidence type="ECO:0000313" key="12">
    <source>
        <dbReference type="Proteomes" id="UP000004959"/>
    </source>
</evidence>
<dbReference type="Pfam" id="PF23023">
    <property type="entry name" value="Anti-Pycsar_Apyc1"/>
    <property type="match status" value="1"/>
</dbReference>
<dbReference type="NCBIfam" id="TIGR02651">
    <property type="entry name" value="RNase_Z"/>
    <property type="match status" value="1"/>
</dbReference>
<feature type="binding site" evidence="10">
    <location>
        <position position="65"/>
    </location>
    <ligand>
        <name>Zn(2+)</name>
        <dbReference type="ChEBI" id="CHEBI:29105"/>
        <label>1</label>
        <note>catalytic</note>
    </ligand>
</feature>
<keyword evidence="6 10" id="KW-0255">Endonuclease</keyword>
<dbReference type="FunFam" id="3.60.15.10:FF:000002">
    <property type="entry name" value="Ribonuclease Z"/>
    <property type="match status" value="1"/>
</dbReference>
<reference evidence="11 12" key="1">
    <citation type="journal article" date="2012" name="PLoS ONE">
        <title>Functional divergence in the genus oenococcus as predicted by genome sequencing of the newly-described species, Oenococcus kitaharae.</title>
        <authorList>
            <person name="Borneman A.R."/>
            <person name="McCarthy J.M."/>
            <person name="Chambers P.J."/>
            <person name="Bartowsky E.J."/>
        </authorList>
    </citation>
    <scope>NUCLEOTIDE SEQUENCE [LARGE SCALE GENOMIC DNA]</scope>
    <source>
        <strain evidence="12">DSM17330</strain>
    </source>
</reference>
<dbReference type="PATRIC" id="fig|1045004.4.peg.1361"/>
<feature type="binding site" evidence="10">
    <location>
        <position position="67"/>
    </location>
    <ligand>
        <name>Zn(2+)</name>
        <dbReference type="ChEBI" id="CHEBI:29105"/>
        <label>2</label>
        <note>catalytic</note>
    </ligand>
</feature>
<evidence type="ECO:0000313" key="11">
    <source>
        <dbReference type="EMBL" id="EHN59469.1"/>
    </source>
</evidence>
<dbReference type="InterPro" id="IPR013471">
    <property type="entry name" value="RNase_Z/BN"/>
</dbReference>
<keyword evidence="8 10" id="KW-0862">Zinc</keyword>
<dbReference type="GO" id="GO:0042802">
    <property type="term" value="F:identical protein binding"/>
    <property type="evidence" value="ECO:0007669"/>
    <property type="project" value="UniProtKB-ARBA"/>
</dbReference>
<evidence type="ECO:0000256" key="6">
    <source>
        <dbReference type="ARBA" id="ARBA00022759"/>
    </source>
</evidence>
<keyword evidence="4 10" id="KW-0540">Nuclease</keyword>
<dbReference type="NCBIfam" id="NF000801">
    <property type="entry name" value="PRK00055.1-3"/>
    <property type="match status" value="1"/>
</dbReference>
<evidence type="ECO:0000256" key="1">
    <source>
        <dbReference type="ARBA" id="ARBA00011738"/>
    </source>
</evidence>
<evidence type="ECO:0000256" key="3">
    <source>
        <dbReference type="ARBA" id="ARBA00022694"/>
    </source>
</evidence>
<dbReference type="SUPFAM" id="SSF56281">
    <property type="entry name" value="Metallo-hydrolase/oxidoreductase"/>
    <property type="match status" value="1"/>
</dbReference>
<feature type="binding site" evidence="10">
    <location>
        <position position="218"/>
    </location>
    <ligand>
        <name>Zn(2+)</name>
        <dbReference type="ChEBI" id="CHEBI:29105"/>
        <label>1</label>
        <note>catalytic</note>
    </ligand>
</feature>
<dbReference type="PANTHER" id="PTHR46018:SF2">
    <property type="entry name" value="ZINC PHOSPHODIESTERASE ELAC PROTEIN 1"/>
    <property type="match status" value="1"/>
</dbReference>
<keyword evidence="7 10" id="KW-0378">Hydrolase</keyword>
<evidence type="ECO:0000256" key="7">
    <source>
        <dbReference type="ARBA" id="ARBA00022801"/>
    </source>
</evidence>
<dbReference type="Proteomes" id="UP000004959">
    <property type="component" value="Chromosome"/>
</dbReference>
<accession>G9WFU6</accession>
<dbReference type="CDD" id="cd07717">
    <property type="entry name" value="RNaseZ_ZiPD-like_MBL-fold"/>
    <property type="match status" value="1"/>
</dbReference>
<dbReference type="OrthoDB" id="9800940at2"/>
<dbReference type="InterPro" id="IPR036866">
    <property type="entry name" value="RibonucZ/Hydroxyglut_hydro"/>
</dbReference>
<evidence type="ECO:0000256" key="4">
    <source>
        <dbReference type="ARBA" id="ARBA00022722"/>
    </source>
</evidence>
<protein>
    <recommendedName>
        <fullName evidence="2 10">Ribonuclease Z</fullName>
        <shortName evidence="10">RNase Z</shortName>
        <ecNumber evidence="2 10">3.1.26.11</ecNumber>
    </recommendedName>
    <alternativeName>
        <fullName evidence="10">tRNA 3 endonuclease</fullName>
    </alternativeName>
    <alternativeName>
        <fullName evidence="10">tRNase Z</fullName>
    </alternativeName>
</protein>
<feature type="binding site" evidence="10">
    <location>
        <position position="68"/>
    </location>
    <ligand>
        <name>Zn(2+)</name>
        <dbReference type="ChEBI" id="CHEBI:29105"/>
        <label>2</label>
        <note>catalytic</note>
    </ligand>
</feature>
<organism evidence="11 12">
    <name type="scientific">Oenococcus kitaharae DSM 17330</name>
    <dbReference type="NCBI Taxonomy" id="1045004"/>
    <lineage>
        <taxon>Bacteria</taxon>
        <taxon>Bacillati</taxon>
        <taxon>Bacillota</taxon>
        <taxon>Bacilli</taxon>
        <taxon>Lactobacillales</taxon>
        <taxon>Lactobacillaceae</taxon>
        <taxon>Oenococcus</taxon>
    </lineage>
</organism>
<sequence length="326" mass="35723">MEIEFLGTGAGQPSKQRNVTSIALRLLDERNEVWLFDVGEATQHQLLKSNTRARKITKIFISHMHGDHIFGLPGFLTSRNFQGSEAIDQGRPSDLTIYGPAGLRQYVFSALKAAQVRLQYRVDFVEVHPGVVFQDKQFSVTAFAMNHGIEDYAYRIVEADAVGELQVAKLLNLGLKSGPLFGQIKAGQDISLPDGRVLKSADFIGPDRPGRIVTIVMDTKSNPAIIEAAKNADLLVHESTYDGQNTAMAKKHGHSTCVQAAENAKKAQAKHLILTHISARYLGRAADNLLDEARAVFKNTDLAHDLAVFPIPAKVPVTEKLVKAHA</sequence>
<keyword evidence="5 10" id="KW-0479">Metal-binding</keyword>
<comment type="cofactor">
    <cofactor evidence="10">
        <name>Zn(2+)</name>
        <dbReference type="ChEBI" id="CHEBI:29105"/>
    </cofactor>
    <text evidence="10">Binds 2 Zn(2+) ions.</text>
</comment>
<name>G9WFU6_9LACO</name>
<dbReference type="AlphaFoldDB" id="G9WFU6"/>
<dbReference type="HAMAP" id="MF_01818">
    <property type="entry name" value="RNase_Z_BN"/>
    <property type="match status" value="1"/>
</dbReference>
<keyword evidence="3 10" id="KW-0819">tRNA processing</keyword>
<dbReference type="STRING" id="336988.NT96_00570"/>
<comment type="caution">
    <text evidence="11">The sequence shown here is derived from an EMBL/GenBank/DDBJ whole genome shotgun (WGS) entry which is preliminary data.</text>
</comment>
<dbReference type="GO" id="GO:0008270">
    <property type="term" value="F:zinc ion binding"/>
    <property type="evidence" value="ECO:0007669"/>
    <property type="project" value="UniProtKB-UniRule"/>
</dbReference>
<feature type="active site" description="Proton acceptor" evidence="10">
    <location>
        <position position="67"/>
    </location>
</feature>
<dbReference type="EMBL" id="AFVZ01000001">
    <property type="protein sequence ID" value="EHN59469.1"/>
    <property type="molecule type" value="Genomic_DNA"/>
</dbReference>
<comment type="function">
    <text evidence="9 10">Zinc phosphodiesterase, which displays some tRNA 3'-processing endonuclease activity. Probably involved in tRNA maturation, by removing a 3'-trailer from precursor tRNA.</text>
</comment>
<evidence type="ECO:0000256" key="9">
    <source>
        <dbReference type="ARBA" id="ARBA00057812"/>
    </source>
</evidence>
<evidence type="ECO:0000256" key="5">
    <source>
        <dbReference type="ARBA" id="ARBA00022723"/>
    </source>
</evidence>
<feature type="binding site" evidence="10">
    <location>
        <position position="147"/>
    </location>
    <ligand>
        <name>Zn(2+)</name>
        <dbReference type="ChEBI" id="CHEBI:29105"/>
        <label>1</label>
        <note>catalytic</note>
    </ligand>
</feature>
<evidence type="ECO:0000256" key="2">
    <source>
        <dbReference type="ARBA" id="ARBA00012477"/>
    </source>
</evidence>
<feature type="binding site" evidence="10">
    <location>
        <position position="218"/>
    </location>
    <ligand>
        <name>Zn(2+)</name>
        <dbReference type="ChEBI" id="CHEBI:29105"/>
        <label>2</label>
        <note>catalytic</note>
    </ligand>
</feature>
<comment type="catalytic activity">
    <reaction evidence="10">
        <text>Endonucleolytic cleavage of RNA, removing extra 3' nucleotides from tRNA precursor, generating 3' termini of tRNAs. A 3'-hydroxy group is left at the tRNA terminus and a 5'-phosphoryl group is left at the trailer molecule.</text>
        <dbReference type="EC" id="3.1.26.11"/>
    </reaction>
</comment>
<gene>
    <name evidence="10" type="primary">rnz</name>
    <name evidence="11" type="ORF">OKIT_1386</name>
</gene>
<evidence type="ECO:0000256" key="8">
    <source>
        <dbReference type="ARBA" id="ARBA00022833"/>
    </source>
</evidence>
<dbReference type="Gene3D" id="3.60.15.10">
    <property type="entry name" value="Ribonuclease Z/Hydroxyacylglutathione hydrolase-like"/>
    <property type="match status" value="1"/>
</dbReference>
<feature type="binding site" evidence="10">
    <location>
        <position position="276"/>
    </location>
    <ligand>
        <name>Zn(2+)</name>
        <dbReference type="ChEBI" id="CHEBI:29105"/>
        <label>2</label>
        <note>catalytic</note>
    </ligand>
</feature>
<dbReference type="eggNOG" id="COG1234">
    <property type="taxonomic scope" value="Bacteria"/>
</dbReference>
<comment type="subunit">
    <text evidence="1 10">Homodimer.</text>
</comment>
<dbReference type="EC" id="3.1.26.11" evidence="2 10"/>
<dbReference type="RefSeq" id="WP_007746402.1">
    <property type="nucleotide sequence ID" value="NZ_CM001398.1"/>
</dbReference>
<keyword evidence="12" id="KW-1185">Reference proteome</keyword>
<dbReference type="PANTHER" id="PTHR46018">
    <property type="entry name" value="ZINC PHOSPHODIESTERASE ELAC PROTEIN 1"/>
    <property type="match status" value="1"/>
</dbReference>
<dbReference type="GO" id="GO:0042781">
    <property type="term" value="F:3'-tRNA processing endoribonuclease activity"/>
    <property type="evidence" value="ECO:0007669"/>
    <property type="project" value="UniProtKB-UniRule"/>
</dbReference>
<evidence type="ECO:0000256" key="10">
    <source>
        <dbReference type="HAMAP-Rule" id="MF_01818"/>
    </source>
</evidence>
<comment type="similarity">
    <text evidence="10">Belongs to the RNase Z family.</text>
</comment>